<reference evidence="1" key="1">
    <citation type="submission" date="2015-07" db="EMBL/GenBank/DDBJ databases">
        <title>Adaptation to a free-living lifestyle via gene acquisitions in the diplomonad Trepomonas sp. PC1.</title>
        <authorList>
            <person name="Xu F."/>
            <person name="Jerlstrom-Hultqvist J."/>
            <person name="Kolisko M."/>
            <person name="Simpson A.G.B."/>
            <person name="Roger A.J."/>
            <person name="Svard S.G."/>
            <person name="Andersson J.O."/>
        </authorList>
    </citation>
    <scope>NUCLEOTIDE SEQUENCE</scope>
    <source>
        <strain evidence="1">PC1</strain>
    </source>
</reference>
<dbReference type="EMBL" id="GDID01007868">
    <property type="protein sequence ID" value="JAP88738.1"/>
    <property type="molecule type" value="Transcribed_RNA"/>
</dbReference>
<sequence>QNQIMKHIQNVRQISLKQEITLQRIQELPTNKLIQELVQLSHQNPELLMGILYSNCNLIDYLTQMDLQDAFALMTFISQDNLLLLQQQTIRAFYYLFENVSEPFFGLFLKTMNNIALDSDSFELLCPLIQQIPDMWQLANKDDLKHVLDIFAKQLFSHQIFQKLSQLFSQLFMLGQSTQIISKLLFNFSNDAFLIQFFRIDLNDFEFLIQSEFNEEFCCKMMGDEKLKLKLLLHKLFSVSEEVLGQIEASNDFIVGQLHSKLFDIQTEKNDEGKYFKIQEQVLENTQLYKQFQPNDVKALLFVLLIECWQIDGFNE</sequence>
<name>A0A146JX58_9EUKA</name>
<dbReference type="AlphaFoldDB" id="A0A146JX58"/>
<protein>
    <submittedName>
        <fullName evidence="1">Uncharacterized protein</fullName>
    </submittedName>
</protein>
<feature type="non-terminal residue" evidence="1">
    <location>
        <position position="316"/>
    </location>
</feature>
<evidence type="ECO:0000313" key="1">
    <source>
        <dbReference type="EMBL" id="JAP88738.1"/>
    </source>
</evidence>
<accession>A0A146JX58</accession>
<gene>
    <name evidence="1" type="ORF">TPC1_31767</name>
</gene>
<organism evidence="1">
    <name type="scientific">Trepomonas sp. PC1</name>
    <dbReference type="NCBI Taxonomy" id="1076344"/>
    <lineage>
        <taxon>Eukaryota</taxon>
        <taxon>Metamonada</taxon>
        <taxon>Diplomonadida</taxon>
        <taxon>Hexamitidae</taxon>
        <taxon>Hexamitinae</taxon>
        <taxon>Trepomonas</taxon>
    </lineage>
</organism>
<proteinExistence type="predicted"/>
<feature type="non-terminal residue" evidence="1">
    <location>
        <position position="1"/>
    </location>
</feature>